<evidence type="ECO:0000256" key="9">
    <source>
        <dbReference type="RuleBase" id="RU000382"/>
    </source>
</evidence>
<evidence type="ECO:0000256" key="1">
    <source>
        <dbReference type="ARBA" id="ARBA00001933"/>
    </source>
</evidence>
<comment type="caution">
    <text evidence="10">The sequence shown here is derived from an EMBL/GenBank/DDBJ whole genome shotgun (WGS) entry which is preliminary data.</text>
</comment>
<dbReference type="PRINTS" id="PR00800">
    <property type="entry name" value="YHDCRBOXLASE"/>
</dbReference>
<evidence type="ECO:0000256" key="6">
    <source>
        <dbReference type="ARBA" id="ARBA00022898"/>
    </source>
</evidence>
<dbReference type="InterPro" id="IPR015424">
    <property type="entry name" value="PyrdxlP-dep_Trfase"/>
</dbReference>
<dbReference type="SUPFAM" id="SSF53383">
    <property type="entry name" value="PLP-dependent transferases"/>
    <property type="match status" value="1"/>
</dbReference>
<comment type="similarity">
    <text evidence="9">Belongs to the group II decarboxylase family.</text>
</comment>
<dbReference type="GO" id="GO:0005737">
    <property type="term" value="C:cytoplasm"/>
    <property type="evidence" value="ECO:0007669"/>
    <property type="project" value="TreeGrafter"/>
</dbReference>
<dbReference type="GO" id="GO:0006520">
    <property type="term" value="P:amino acid metabolic process"/>
    <property type="evidence" value="ECO:0007669"/>
    <property type="project" value="InterPro"/>
</dbReference>
<name>A0A818NNQ0_9BILA</name>
<dbReference type="PANTHER" id="PTHR11999:SF68">
    <property type="entry name" value="HISTIDINE DECARBOXYLASE"/>
    <property type="match status" value="1"/>
</dbReference>
<sequence length="205" mass="22609">MDADEFRKQGKEMIDFIADYLTNVQTHRVVPNVKPNYMRSLIDEEAPEQGEPWENIFKDIERVIMPGASSPACTELEVIMMDWLAKMIGLPDDFLHSNAQSAGGGVIQTTASEATLVALLAAREEAICRIQAKFSFLSPAEINGRLVAYCSDQAHSSVEKACFIGLVKLSIIPSDDKLRLYGDALVQAIAKDKDNGLIPFYVSVL</sequence>
<evidence type="ECO:0000256" key="8">
    <source>
        <dbReference type="ARBA" id="ARBA00039946"/>
    </source>
</evidence>
<accession>A0A818NNQ0</accession>
<gene>
    <name evidence="10" type="ORF">OKA104_LOCUS7090</name>
</gene>
<dbReference type="InterPro" id="IPR015421">
    <property type="entry name" value="PyrdxlP-dep_Trfase_major"/>
</dbReference>
<dbReference type="Gene3D" id="3.40.640.10">
    <property type="entry name" value="Type I PLP-dependent aspartate aminotransferase-like (Major domain)"/>
    <property type="match status" value="1"/>
</dbReference>
<keyword evidence="6 9" id="KW-0663">Pyridoxal phosphate</keyword>
<evidence type="ECO:0000256" key="4">
    <source>
        <dbReference type="ARBA" id="ARBA00022584"/>
    </source>
</evidence>
<dbReference type="Proteomes" id="UP000663881">
    <property type="component" value="Unassembled WGS sequence"/>
</dbReference>
<comment type="subunit">
    <text evidence="2">Homodimer.</text>
</comment>
<keyword evidence="7 9" id="KW-0456">Lyase</keyword>
<evidence type="ECO:0000313" key="11">
    <source>
        <dbReference type="Proteomes" id="UP000663881"/>
    </source>
</evidence>
<evidence type="ECO:0000256" key="3">
    <source>
        <dbReference type="ARBA" id="ARBA00012320"/>
    </source>
</evidence>
<evidence type="ECO:0000256" key="5">
    <source>
        <dbReference type="ARBA" id="ARBA00022793"/>
    </source>
</evidence>
<dbReference type="EC" id="4.1.1.22" evidence="3"/>
<dbReference type="EMBL" id="CAJOAY010000267">
    <property type="protein sequence ID" value="CAF3610385.1"/>
    <property type="molecule type" value="Genomic_DNA"/>
</dbReference>
<comment type="cofactor">
    <cofactor evidence="1 9">
        <name>pyridoxal 5'-phosphate</name>
        <dbReference type="ChEBI" id="CHEBI:597326"/>
    </cofactor>
</comment>
<dbReference type="InterPro" id="IPR002129">
    <property type="entry name" value="PyrdxlP-dep_de-COase"/>
</dbReference>
<dbReference type="GO" id="GO:0030170">
    <property type="term" value="F:pyridoxal phosphate binding"/>
    <property type="evidence" value="ECO:0007669"/>
    <property type="project" value="InterPro"/>
</dbReference>
<proteinExistence type="inferred from homology"/>
<keyword evidence="5" id="KW-0210">Decarboxylase</keyword>
<dbReference type="Pfam" id="PF00282">
    <property type="entry name" value="Pyridoxal_deC"/>
    <property type="match status" value="1"/>
</dbReference>
<evidence type="ECO:0000256" key="2">
    <source>
        <dbReference type="ARBA" id="ARBA00011738"/>
    </source>
</evidence>
<keyword evidence="4" id="KW-0127">Catecholamine biosynthesis</keyword>
<dbReference type="InterPro" id="IPR010977">
    <property type="entry name" value="Aromatic_deC"/>
</dbReference>
<reference evidence="10" key="1">
    <citation type="submission" date="2021-02" db="EMBL/GenBank/DDBJ databases">
        <authorList>
            <person name="Nowell W R."/>
        </authorList>
    </citation>
    <scope>NUCLEOTIDE SEQUENCE</scope>
</reference>
<dbReference type="AlphaFoldDB" id="A0A818NNQ0"/>
<dbReference type="PANTHER" id="PTHR11999">
    <property type="entry name" value="GROUP II PYRIDOXAL-5-PHOSPHATE DECARBOXYLASE"/>
    <property type="match status" value="1"/>
</dbReference>
<organism evidence="10 11">
    <name type="scientific">Adineta steineri</name>
    <dbReference type="NCBI Taxonomy" id="433720"/>
    <lineage>
        <taxon>Eukaryota</taxon>
        <taxon>Metazoa</taxon>
        <taxon>Spiralia</taxon>
        <taxon>Gnathifera</taxon>
        <taxon>Rotifera</taxon>
        <taxon>Eurotatoria</taxon>
        <taxon>Bdelloidea</taxon>
        <taxon>Adinetida</taxon>
        <taxon>Adinetidae</taxon>
        <taxon>Adineta</taxon>
    </lineage>
</organism>
<dbReference type="GO" id="GO:0042423">
    <property type="term" value="P:catecholamine biosynthetic process"/>
    <property type="evidence" value="ECO:0007669"/>
    <property type="project" value="UniProtKB-KW"/>
</dbReference>
<evidence type="ECO:0000256" key="7">
    <source>
        <dbReference type="ARBA" id="ARBA00023239"/>
    </source>
</evidence>
<dbReference type="GO" id="GO:0019752">
    <property type="term" value="P:carboxylic acid metabolic process"/>
    <property type="evidence" value="ECO:0007669"/>
    <property type="project" value="InterPro"/>
</dbReference>
<evidence type="ECO:0000313" key="10">
    <source>
        <dbReference type="EMBL" id="CAF3610385.1"/>
    </source>
</evidence>
<dbReference type="GO" id="GO:0004058">
    <property type="term" value="F:aromatic-L-amino-acid decarboxylase activity"/>
    <property type="evidence" value="ECO:0007669"/>
    <property type="project" value="UniProtKB-EC"/>
</dbReference>
<protein>
    <recommendedName>
        <fullName evidence="8">Histidine decarboxylase</fullName>
        <ecNumber evidence="3">4.1.1.22</ecNumber>
    </recommendedName>
</protein>